<dbReference type="Gene3D" id="3.40.50.720">
    <property type="entry name" value="NAD(P)-binding Rossmann-like Domain"/>
    <property type="match status" value="1"/>
</dbReference>
<dbReference type="RefSeq" id="WP_277877251.1">
    <property type="nucleotide sequence ID" value="NZ_WOTB01000013.1"/>
</dbReference>
<name>A0ABX0JNY1_9PROT</name>
<dbReference type="PANTHER" id="PTHR21197">
    <property type="entry name" value="UDP-GALACTOPYRANOSE MUTASE"/>
    <property type="match status" value="1"/>
</dbReference>
<dbReference type="InterPro" id="IPR015899">
    <property type="entry name" value="UDP-GalPyranose_mutase_C"/>
</dbReference>
<accession>A0ABX0JNY1</accession>
<proteinExistence type="predicted"/>
<gene>
    <name evidence="2" type="ORF">GOB93_10770</name>
</gene>
<evidence type="ECO:0000313" key="2">
    <source>
        <dbReference type="EMBL" id="NHN85121.1"/>
    </source>
</evidence>
<sequence length="84" mass="9638">YSRLAEQEDVPYYPIRQVNEKRMLDSYIELARQQKGVSFLGRLGTYRYLDMDVTISEALMACDKIDSALQISPSELPAFFIDPG</sequence>
<keyword evidence="3" id="KW-1185">Reference proteome</keyword>
<dbReference type="Proteomes" id="UP000635278">
    <property type="component" value="Unassembled WGS sequence"/>
</dbReference>
<dbReference type="PANTHER" id="PTHR21197:SF0">
    <property type="entry name" value="UDP-GALACTOPYRANOSE MUTASE"/>
    <property type="match status" value="1"/>
</dbReference>
<protein>
    <submittedName>
        <fullName evidence="2">UDP-galactopyranose mutase</fullName>
    </submittedName>
</protein>
<reference evidence="2 3" key="1">
    <citation type="journal article" date="2020" name="Int. J. Syst. Evol. Microbiol.">
        <title>Novel acetic acid bacteria from cider fermentations: Acetobacter conturbans sp. nov. and Acetobacter fallax sp. nov.</title>
        <authorList>
            <person name="Sombolestani A.S."/>
            <person name="Cleenwerck I."/>
            <person name="Cnockaert M."/>
            <person name="Borremans W."/>
            <person name="Wieme A.D."/>
            <person name="De Vuyst L."/>
            <person name="Vandamme P."/>
        </authorList>
    </citation>
    <scope>NUCLEOTIDE SEQUENCE [LARGE SCALE GENOMIC DNA]</scope>
    <source>
        <strain evidence="2 3">LMG 30640</strain>
    </source>
</reference>
<dbReference type="Pfam" id="PF03275">
    <property type="entry name" value="GLF"/>
    <property type="match status" value="1"/>
</dbReference>
<feature type="non-terminal residue" evidence="2">
    <location>
        <position position="1"/>
    </location>
</feature>
<evidence type="ECO:0000313" key="3">
    <source>
        <dbReference type="Proteomes" id="UP000635278"/>
    </source>
</evidence>
<evidence type="ECO:0000259" key="1">
    <source>
        <dbReference type="Pfam" id="PF03275"/>
    </source>
</evidence>
<dbReference type="EMBL" id="WOTB01000013">
    <property type="protein sequence ID" value="NHN85121.1"/>
    <property type="molecule type" value="Genomic_DNA"/>
</dbReference>
<organism evidence="2 3">
    <name type="scientific">Acetobacter musti</name>
    <dbReference type="NCBI Taxonomy" id="864732"/>
    <lineage>
        <taxon>Bacteria</taxon>
        <taxon>Pseudomonadati</taxon>
        <taxon>Pseudomonadota</taxon>
        <taxon>Alphaproteobacteria</taxon>
        <taxon>Acetobacterales</taxon>
        <taxon>Acetobacteraceae</taxon>
        <taxon>Acetobacter</taxon>
    </lineage>
</organism>
<feature type="domain" description="UDP-galactopyranose mutase C-terminal" evidence="1">
    <location>
        <begin position="1"/>
        <end position="48"/>
    </location>
</feature>
<comment type="caution">
    <text evidence="2">The sequence shown here is derived from an EMBL/GenBank/DDBJ whole genome shotgun (WGS) entry which is preliminary data.</text>
</comment>